<reference evidence="2 3" key="1">
    <citation type="journal article" date="2012" name="Proc. Natl. Acad. Sci. U.S.A.">
        <title>Comparative genomics of Ceriporiopsis subvermispora and Phanerochaete chrysosporium provide insight into selective ligninolysis.</title>
        <authorList>
            <person name="Fernandez-Fueyo E."/>
            <person name="Ruiz-Duenas F.J."/>
            <person name="Ferreira P."/>
            <person name="Floudas D."/>
            <person name="Hibbett D.S."/>
            <person name="Canessa P."/>
            <person name="Larrondo L.F."/>
            <person name="James T.Y."/>
            <person name="Seelenfreund D."/>
            <person name="Lobos S."/>
            <person name="Polanco R."/>
            <person name="Tello M."/>
            <person name="Honda Y."/>
            <person name="Watanabe T."/>
            <person name="Watanabe T."/>
            <person name="Ryu J.S."/>
            <person name="Kubicek C.P."/>
            <person name="Schmoll M."/>
            <person name="Gaskell J."/>
            <person name="Hammel K.E."/>
            <person name="St John F.J."/>
            <person name="Vanden Wymelenberg A."/>
            <person name="Sabat G."/>
            <person name="Splinter BonDurant S."/>
            <person name="Syed K."/>
            <person name="Yadav J.S."/>
            <person name="Doddapaneni H."/>
            <person name="Subramanian V."/>
            <person name="Lavin J.L."/>
            <person name="Oguiza J.A."/>
            <person name="Perez G."/>
            <person name="Pisabarro A.G."/>
            <person name="Ramirez L."/>
            <person name="Santoyo F."/>
            <person name="Master E."/>
            <person name="Coutinho P.M."/>
            <person name="Henrissat B."/>
            <person name="Lombard V."/>
            <person name="Magnuson J.K."/>
            <person name="Kuees U."/>
            <person name="Hori C."/>
            <person name="Igarashi K."/>
            <person name="Samejima M."/>
            <person name="Held B.W."/>
            <person name="Barry K.W."/>
            <person name="LaButti K.M."/>
            <person name="Lapidus A."/>
            <person name="Lindquist E.A."/>
            <person name="Lucas S.M."/>
            <person name="Riley R."/>
            <person name="Salamov A.A."/>
            <person name="Hoffmeister D."/>
            <person name="Schwenk D."/>
            <person name="Hadar Y."/>
            <person name="Yarden O."/>
            <person name="de Vries R.P."/>
            <person name="Wiebenga A."/>
            <person name="Stenlid J."/>
            <person name="Eastwood D."/>
            <person name="Grigoriev I.V."/>
            <person name="Berka R.M."/>
            <person name="Blanchette R.A."/>
            <person name="Kersten P."/>
            <person name="Martinez A.T."/>
            <person name="Vicuna R."/>
            <person name="Cullen D."/>
        </authorList>
    </citation>
    <scope>NUCLEOTIDE SEQUENCE [LARGE SCALE GENOMIC DNA]</scope>
    <source>
        <strain evidence="2 3">B</strain>
    </source>
</reference>
<evidence type="ECO:0000256" key="1">
    <source>
        <dbReference type="SAM" id="SignalP"/>
    </source>
</evidence>
<dbReference type="HOGENOM" id="CLU_190843_0_0_1"/>
<proteinExistence type="predicted"/>
<dbReference type="EMBL" id="KB445803">
    <property type="protein sequence ID" value="EMD34370.1"/>
    <property type="molecule type" value="Genomic_DNA"/>
</dbReference>
<gene>
    <name evidence="2" type="ORF">CERSUDRAFT_97631</name>
</gene>
<feature type="signal peptide" evidence="1">
    <location>
        <begin position="1"/>
        <end position="21"/>
    </location>
</feature>
<sequence length="87" mass="9822">MHARLVLLFVTLLAFIVLAAGAPTPEPEAAAIKRALKQFDARHPKKRDDDKYKPSKIYWYAADPTPPVGKRDDVFTWSVISLIADMR</sequence>
<name>M2QQC3_CERS8</name>
<protein>
    <submittedName>
        <fullName evidence="2">Uncharacterized protein</fullName>
    </submittedName>
</protein>
<evidence type="ECO:0000313" key="3">
    <source>
        <dbReference type="Proteomes" id="UP000016930"/>
    </source>
</evidence>
<keyword evidence="1" id="KW-0732">Signal</keyword>
<dbReference type="OrthoDB" id="2730320at2759"/>
<keyword evidence="3" id="KW-1185">Reference proteome</keyword>
<evidence type="ECO:0000313" key="2">
    <source>
        <dbReference type="EMBL" id="EMD34370.1"/>
    </source>
</evidence>
<dbReference type="Proteomes" id="UP000016930">
    <property type="component" value="Unassembled WGS sequence"/>
</dbReference>
<accession>M2QQC3</accession>
<organism evidence="2 3">
    <name type="scientific">Ceriporiopsis subvermispora (strain B)</name>
    <name type="common">White-rot fungus</name>
    <name type="synonym">Gelatoporia subvermispora</name>
    <dbReference type="NCBI Taxonomy" id="914234"/>
    <lineage>
        <taxon>Eukaryota</taxon>
        <taxon>Fungi</taxon>
        <taxon>Dikarya</taxon>
        <taxon>Basidiomycota</taxon>
        <taxon>Agaricomycotina</taxon>
        <taxon>Agaricomycetes</taxon>
        <taxon>Polyporales</taxon>
        <taxon>Gelatoporiaceae</taxon>
        <taxon>Gelatoporia</taxon>
    </lineage>
</organism>
<feature type="chain" id="PRO_5004023845" evidence="1">
    <location>
        <begin position="22"/>
        <end position="87"/>
    </location>
</feature>
<dbReference type="AlphaFoldDB" id="M2QQC3"/>